<comment type="caution">
    <text evidence="1">The sequence shown here is derived from an EMBL/GenBank/DDBJ whole genome shotgun (WGS) entry which is preliminary data.</text>
</comment>
<evidence type="ECO:0000313" key="2">
    <source>
        <dbReference type="Proteomes" id="UP000886998"/>
    </source>
</evidence>
<evidence type="ECO:0000313" key="1">
    <source>
        <dbReference type="EMBL" id="GFY42602.1"/>
    </source>
</evidence>
<name>A0A8X7BU10_9ARAC</name>
<protein>
    <submittedName>
        <fullName evidence="1">Uncharacterized protein</fullName>
    </submittedName>
</protein>
<dbReference type="Proteomes" id="UP000886998">
    <property type="component" value="Unassembled WGS sequence"/>
</dbReference>
<reference evidence="1" key="1">
    <citation type="submission" date="2020-08" db="EMBL/GenBank/DDBJ databases">
        <title>Multicomponent nature underlies the extraordinary mechanical properties of spider dragline silk.</title>
        <authorList>
            <person name="Kono N."/>
            <person name="Nakamura H."/>
            <person name="Mori M."/>
            <person name="Yoshida Y."/>
            <person name="Ohtoshi R."/>
            <person name="Malay A.D."/>
            <person name="Moran D.A.P."/>
            <person name="Tomita M."/>
            <person name="Numata K."/>
            <person name="Arakawa K."/>
        </authorList>
    </citation>
    <scope>NUCLEOTIDE SEQUENCE</scope>
</reference>
<accession>A0A8X7BU10</accession>
<sequence length="74" mass="8507">MSTSLFQDIFSTSCLQKYIYKTTIHQVWKKRLEEENESFPFEASVVKSSNAEWTDAANGKLWRPNSSLPSSCNI</sequence>
<proteinExistence type="predicted"/>
<organism evidence="1 2">
    <name type="scientific">Trichonephila inaurata madagascariensis</name>
    <dbReference type="NCBI Taxonomy" id="2747483"/>
    <lineage>
        <taxon>Eukaryota</taxon>
        <taxon>Metazoa</taxon>
        <taxon>Ecdysozoa</taxon>
        <taxon>Arthropoda</taxon>
        <taxon>Chelicerata</taxon>
        <taxon>Arachnida</taxon>
        <taxon>Araneae</taxon>
        <taxon>Araneomorphae</taxon>
        <taxon>Entelegynae</taxon>
        <taxon>Araneoidea</taxon>
        <taxon>Nephilidae</taxon>
        <taxon>Trichonephila</taxon>
        <taxon>Trichonephila inaurata</taxon>
    </lineage>
</organism>
<dbReference type="AlphaFoldDB" id="A0A8X7BU10"/>
<dbReference type="EMBL" id="BMAV01003177">
    <property type="protein sequence ID" value="GFY42602.1"/>
    <property type="molecule type" value="Genomic_DNA"/>
</dbReference>
<keyword evidence="2" id="KW-1185">Reference proteome</keyword>
<gene>
    <name evidence="1" type="ORF">TNIN_223311</name>
</gene>